<feature type="compositionally biased region" description="Basic and acidic residues" evidence="2">
    <location>
        <begin position="141"/>
        <end position="176"/>
    </location>
</feature>
<feature type="region of interest" description="Disordered" evidence="2">
    <location>
        <begin position="1"/>
        <end position="180"/>
    </location>
</feature>
<dbReference type="InterPro" id="IPR007592">
    <property type="entry name" value="GEBP"/>
</dbReference>
<dbReference type="Pfam" id="PF04504">
    <property type="entry name" value="GeBP-like_DBD"/>
    <property type="match status" value="1"/>
</dbReference>
<gene>
    <name evidence="5" type="ORF">L1049_003397</name>
    <name evidence="6" type="ORF">L1049_010092</name>
</gene>
<evidence type="ECO:0000256" key="2">
    <source>
        <dbReference type="SAM" id="MobiDB-lite"/>
    </source>
</evidence>
<evidence type="ECO:0000313" key="5">
    <source>
        <dbReference type="EMBL" id="KAK9265391.1"/>
    </source>
</evidence>
<feature type="compositionally biased region" description="Basic and acidic residues" evidence="2">
    <location>
        <begin position="249"/>
        <end position="269"/>
    </location>
</feature>
<evidence type="ECO:0000313" key="7">
    <source>
        <dbReference type="Proteomes" id="UP001415857"/>
    </source>
</evidence>
<dbReference type="PANTHER" id="PTHR31662:SF33">
    <property type="entry name" value="DNA-BINDING STOREKEEPER PROTEIN TRANSCRIPTIONAL REGULATOR-LIKE PROTEIN"/>
    <property type="match status" value="1"/>
</dbReference>
<dbReference type="EMBL" id="JBBPBK010000402">
    <property type="protein sequence ID" value="KAK9265391.1"/>
    <property type="molecule type" value="Genomic_DNA"/>
</dbReference>
<dbReference type="Proteomes" id="UP001415857">
    <property type="component" value="Unassembled WGS sequence"/>
</dbReference>
<feature type="domain" description="Glabrous enhancer-binding protein-like C-terminal" evidence="4">
    <location>
        <begin position="348"/>
        <end position="395"/>
    </location>
</feature>
<evidence type="ECO:0000259" key="4">
    <source>
        <dbReference type="Pfam" id="PF22757"/>
    </source>
</evidence>
<feature type="compositionally biased region" description="Pro residues" evidence="2">
    <location>
        <begin position="1"/>
        <end position="11"/>
    </location>
</feature>
<proteinExistence type="inferred from homology"/>
<name>A0AAP0R6R1_LIQFO</name>
<evidence type="ECO:0000313" key="6">
    <source>
        <dbReference type="EMBL" id="KAK9267661.1"/>
    </source>
</evidence>
<sequence length="409" mass="45320">MAPKRPSPLEEPPAASSSEEEESEEENEEEEGDTDEESEEEQQKQHHKKASSPPPSTPPVGKKLKKPESHPQPQPSSSDDGSDSESDSDSDTPPRLPSSAPDPNVKPIASKPMDDASKLKKPRSKPGPKASATPIKSASKRTADNDRVGDGKDSKRAKKKVPDAAEEKKSGDDAKKQLFQRLWSEDDEIEILKGMIEYSSKKGADPSADMNAFHDFIKKSLHVDVTRAQLGDKIRRLKKKYENNLGKGKKGEDRTFSKAHEQKAYELSKKVWGSGGEANNGGVEQSETNNGKAKRVQKDNKRLTPLQKEQLLSSLRDPKETPKKEVEQHSGPSHCVSEWVRFSKGVGAAGFGEDLVKQGLDLIAGSRRSELEEKWRKLQMTEMELFLRRVELIGEQTKLVLDACKSAER</sequence>
<dbReference type="GO" id="GO:0005634">
    <property type="term" value="C:nucleus"/>
    <property type="evidence" value="ECO:0007669"/>
    <property type="project" value="TreeGrafter"/>
</dbReference>
<feature type="compositionally biased region" description="Acidic residues" evidence="2">
    <location>
        <begin position="80"/>
        <end position="90"/>
    </location>
</feature>
<dbReference type="GO" id="GO:0006355">
    <property type="term" value="P:regulation of DNA-templated transcription"/>
    <property type="evidence" value="ECO:0007669"/>
    <property type="project" value="InterPro"/>
</dbReference>
<dbReference type="Pfam" id="PF22757">
    <property type="entry name" value="GeBP-like_C"/>
    <property type="match status" value="1"/>
</dbReference>
<evidence type="ECO:0000256" key="1">
    <source>
        <dbReference type="ARBA" id="ARBA00010820"/>
    </source>
</evidence>
<dbReference type="InterPro" id="IPR053933">
    <property type="entry name" value="GeBP-like_C"/>
</dbReference>
<keyword evidence="7" id="KW-1185">Reference proteome</keyword>
<accession>A0AAP0R6R1</accession>
<feature type="domain" description="Glabrous enhancer-binding protein-like DBD" evidence="3">
    <location>
        <begin position="179"/>
        <end position="273"/>
    </location>
</feature>
<dbReference type="EMBL" id="JBBPBK010000016">
    <property type="protein sequence ID" value="KAK9267661.1"/>
    <property type="molecule type" value="Genomic_DNA"/>
</dbReference>
<dbReference type="AlphaFoldDB" id="A0AAP0R6R1"/>
<feature type="compositionally biased region" description="Polar residues" evidence="2">
    <location>
        <begin position="282"/>
        <end position="291"/>
    </location>
</feature>
<dbReference type="InterPro" id="IPR053932">
    <property type="entry name" value="GeBP-like_DBD"/>
</dbReference>
<protein>
    <submittedName>
        <fullName evidence="6">Uncharacterized protein</fullName>
    </submittedName>
</protein>
<comment type="caution">
    <text evidence="6">The sequence shown here is derived from an EMBL/GenBank/DDBJ whole genome shotgun (WGS) entry which is preliminary data.</text>
</comment>
<reference evidence="6 7" key="1">
    <citation type="journal article" date="2024" name="Plant J.">
        <title>Genome sequences and population genomics reveal climatic adaptation and genomic divergence between two closely related sweetgum species.</title>
        <authorList>
            <person name="Xu W.Q."/>
            <person name="Ren C.Q."/>
            <person name="Zhang X.Y."/>
            <person name="Comes H.P."/>
            <person name="Liu X.H."/>
            <person name="Li Y.G."/>
            <person name="Kettle C.J."/>
            <person name="Jalonen R."/>
            <person name="Gaisberger H."/>
            <person name="Ma Y.Z."/>
            <person name="Qiu Y.X."/>
        </authorList>
    </citation>
    <scope>NUCLEOTIDE SEQUENCE [LARGE SCALE GENOMIC DNA]</scope>
    <source>
        <strain evidence="6">Hangzhou</strain>
    </source>
</reference>
<feature type="compositionally biased region" description="Acidic residues" evidence="2">
    <location>
        <begin position="18"/>
        <end position="40"/>
    </location>
</feature>
<comment type="similarity">
    <text evidence="1">Belongs to the GeBP family.</text>
</comment>
<evidence type="ECO:0000259" key="3">
    <source>
        <dbReference type="Pfam" id="PF04504"/>
    </source>
</evidence>
<feature type="compositionally biased region" description="Basic and acidic residues" evidence="2">
    <location>
        <begin position="316"/>
        <end position="328"/>
    </location>
</feature>
<organism evidence="6 7">
    <name type="scientific">Liquidambar formosana</name>
    <name type="common">Formosan gum</name>
    <dbReference type="NCBI Taxonomy" id="63359"/>
    <lineage>
        <taxon>Eukaryota</taxon>
        <taxon>Viridiplantae</taxon>
        <taxon>Streptophyta</taxon>
        <taxon>Embryophyta</taxon>
        <taxon>Tracheophyta</taxon>
        <taxon>Spermatophyta</taxon>
        <taxon>Magnoliopsida</taxon>
        <taxon>eudicotyledons</taxon>
        <taxon>Gunneridae</taxon>
        <taxon>Pentapetalae</taxon>
        <taxon>Saxifragales</taxon>
        <taxon>Altingiaceae</taxon>
        <taxon>Liquidambar</taxon>
    </lineage>
</organism>
<dbReference type="PANTHER" id="PTHR31662">
    <property type="entry name" value="BNAANNG10740D PROTEIN-RELATED"/>
    <property type="match status" value="1"/>
</dbReference>
<feature type="region of interest" description="Disordered" evidence="2">
    <location>
        <begin position="239"/>
        <end position="332"/>
    </location>
</feature>
<reference evidence="6" key="2">
    <citation type="submission" date="2024-04" db="EMBL/GenBank/DDBJ databases">
        <authorList>
            <person name="Xu W."/>
            <person name="Ren C."/>
        </authorList>
    </citation>
    <scope>NUCLEOTIDE SEQUENCE</scope>
    <source>
        <strain evidence="6">Hangzhou</strain>
        <tissue evidence="6">Leaves</tissue>
    </source>
</reference>